<dbReference type="EMBL" id="CP131059">
    <property type="protein sequence ID" value="WNY22975.1"/>
    <property type="molecule type" value="Genomic_DNA"/>
</dbReference>
<dbReference type="InterPro" id="IPR037291">
    <property type="entry name" value="DUF4139"/>
</dbReference>
<feature type="domain" description="DUF4139" evidence="2">
    <location>
        <begin position="201"/>
        <end position="587"/>
    </location>
</feature>
<dbReference type="AlphaFoldDB" id="A0AA96UZ15"/>
<organism evidence="4 5">
    <name type="scientific">Methanimicrococcus hongohii</name>
    <dbReference type="NCBI Taxonomy" id="3028295"/>
    <lineage>
        <taxon>Archaea</taxon>
        <taxon>Methanobacteriati</taxon>
        <taxon>Methanobacteriota</taxon>
        <taxon>Stenosarchaea group</taxon>
        <taxon>Methanomicrobia</taxon>
        <taxon>Methanosarcinales</taxon>
        <taxon>Methanosarcinaceae</taxon>
        <taxon>Methanimicrococcus</taxon>
    </lineage>
</organism>
<feature type="coiled-coil region" evidence="1">
    <location>
        <begin position="73"/>
        <end position="100"/>
    </location>
</feature>
<keyword evidence="1" id="KW-0175">Coiled coil</keyword>
<dbReference type="InterPro" id="IPR025554">
    <property type="entry name" value="DUF4140"/>
</dbReference>
<accession>A0AA96UZ15</accession>
<feature type="domain" description="DUF4140" evidence="3">
    <location>
        <begin position="14"/>
        <end position="110"/>
    </location>
</feature>
<dbReference type="NCBIfam" id="TIGR02231">
    <property type="entry name" value="mucoidy inhibitor MuiA family protein"/>
    <property type="match status" value="2"/>
</dbReference>
<dbReference type="Pfam" id="PF13598">
    <property type="entry name" value="DUF4139"/>
    <property type="match status" value="1"/>
</dbReference>
<proteinExistence type="predicted"/>
<dbReference type="GeneID" id="85194720"/>
<evidence type="ECO:0000259" key="2">
    <source>
        <dbReference type="Pfam" id="PF13598"/>
    </source>
</evidence>
<dbReference type="InterPro" id="IPR011935">
    <property type="entry name" value="CHP02231"/>
</dbReference>
<evidence type="ECO:0000259" key="3">
    <source>
        <dbReference type="Pfam" id="PF13600"/>
    </source>
</evidence>
<dbReference type="PANTHER" id="PTHR31005:SF8">
    <property type="entry name" value="DUF4139 DOMAIN-CONTAINING PROTEIN"/>
    <property type="match status" value="1"/>
</dbReference>
<evidence type="ECO:0000313" key="4">
    <source>
        <dbReference type="EMBL" id="WNY22975.1"/>
    </source>
</evidence>
<dbReference type="PANTHER" id="PTHR31005">
    <property type="entry name" value="DUF4139 DOMAIN-CONTAINING PROTEIN"/>
    <property type="match status" value="1"/>
</dbReference>
<dbReference type="RefSeq" id="WP_316557954.1">
    <property type="nucleotide sequence ID" value="NZ_CP131059.1"/>
</dbReference>
<reference evidence="4 5" key="1">
    <citation type="submission" date="2023-07" db="EMBL/GenBank/DDBJ databases">
        <title>Closed genoem sequence of Methanomicrococcus sp. Hf6.</title>
        <authorList>
            <person name="Poehlein A."/>
            <person name="Protasov E."/>
            <person name="Platt K."/>
            <person name="Reeh H."/>
            <person name="Daniel R."/>
            <person name="Brune A."/>
        </authorList>
    </citation>
    <scope>NUCLEOTIDE SEQUENCE [LARGE SCALE GENOMIC DNA]</scope>
    <source>
        <strain evidence="4 5">Hf6</strain>
    </source>
</reference>
<keyword evidence="5" id="KW-1185">Reference proteome</keyword>
<evidence type="ECO:0000256" key="1">
    <source>
        <dbReference type="SAM" id="Coils"/>
    </source>
</evidence>
<evidence type="ECO:0000313" key="5">
    <source>
        <dbReference type="Proteomes" id="UP001302978"/>
    </source>
</evidence>
<dbReference type="Pfam" id="PF13600">
    <property type="entry name" value="DUF4140"/>
    <property type="match status" value="1"/>
</dbReference>
<dbReference type="Proteomes" id="UP001302978">
    <property type="component" value="Chromosome"/>
</dbReference>
<evidence type="ECO:0008006" key="6">
    <source>
        <dbReference type="Google" id="ProtNLM"/>
    </source>
</evidence>
<dbReference type="KEGG" id="mehf:MmiHf6_02690"/>
<gene>
    <name evidence="4" type="ORF">MmiHf6_02690</name>
</gene>
<name>A0AA96UZ15_9EURY</name>
<protein>
    <recommendedName>
        <fullName evidence="6">Mucoidy inhibitor MuiA family protein</fullName>
    </recommendedName>
</protein>
<sequence>MENYTILSKVEEAAVFYNGAELVHTAKASLVKGSSEVYIEGFSPSTDSKSIKVKTTNGVVVSSFEFSVNYLKEESLGENSQKLKDEIKVKQNELEKIETNIRINDEMLSLLRESMEKKTSGPKKGPDIDDLMKALDFFKTKSIELENSIREDREEANQIREKIYDLSSQFNQESAKNTKASGILKLNLSAPADSDCDFIIRCFTNNAGWYPYHDINAASAESPVKIVSKAKVHQTTGIDWEKVKITLSTAVPSMGKTAPLFNTWFLDFVKPRPLPVAAPHLSKMSMQKERMAQNAYSYEIQAVQAARVADEKVYEEECGDYCEPLEPIYTVDGRMTDAAYYNSIDSSMIKENTFLEPSAAVNRFGPAAAGGAYVLTLKSGMEDFVKESDNQLNITYEIELPYSIPGNGKEQNIELKSSEVPASFMYYCAPKLDYETYLIAEIKDWEKLGLLSGTANVTYDGTFIGETYIDADSTREKLSLTLGTDRRVAVKREKLKEFSSKGLFGSDMKQEFAYQLTVRNNQTKASRIVLKDQYPVSTNKEITVELSKESTPFTFNKEDIGVVTWEYEMQPGETKVFKLVYSVKYPKGKELDL</sequence>